<feature type="active site" evidence="10">
    <location>
        <position position="165"/>
    </location>
</feature>
<keyword evidence="7 10" id="KW-0482">Metalloprotease</keyword>
<evidence type="ECO:0000256" key="9">
    <source>
        <dbReference type="PROSITE-ProRule" id="PRU01005"/>
    </source>
</evidence>
<dbReference type="Gene3D" id="3.40.390.10">
    <property type="entry name" value="Collagenase (Catalytic Domain)"/>
    <property type="match status" value="1"/>
</dbReference>
<feature type="binding site" evidence="10">
    <location>
        <position position="168"/>
    </location>
    <ligand>
        <name>Zn(2+)</name>
        <dbReference type="ChEBI" id="CHEBI:29105"/>
        <note>catalytic</note>
    </ligand>
</feature>
<feature type="domain" description="Peptidase M12A" evidence="13">
    <location>
        <begin position="73"/>
        <end position="268"/>
    </location>
</feature>
<keyword evidence="2" id="KW-0245">EGF-like domain</keyword>
<dbReference type="InterPro" id="IPR003582">
    <property type="entry name" value="ShKT_dom"/>
</dbReference>
<gene>
    <name evidence="14" type="ORF">EGW08_005266</name>
</gene>
<feature type="signal peptide" evidence="11">
    <location>
        <begin position="1"/>
        <end position="17"/>
    </location>
</feature>
<keyword evidence="11" id="KW-0732">Signal</keyword>
<dbReference type="AlphaFoldDB" id="A0A3S1HVK5"/>
<feature type="binding site" evidence="10">
    <location>
        <position position="174"/>
    </location>
    <ligand>
        <name>Zn(2+)</name>
        <dbReference type="ChEBI" id="CHEBI:29105"/>
        <note>catalytic</note>
    </ligand>
</feature>
<evidence type="ECO:0000259" key="12">
    <source>
        <dbReference type="PROSITE" id="PS51670"/>
    </source>
</evidence>
<evidence type="ECO:0000256" key="10">
    <source>
        <dbReference type="PROSITE-ProRule" id="PRU01211"/>
    </source>
</evidence>
<dbReference type="EC" id="3.4.24.-" evidence="11"/>
<keyword evidence="15" id="KW-1185">Reference proteome</keyword>
<keyword evidence="6 10" id="KW-0862">Zinc</keyword>
<organism evidence="14 15">
    <name type="scientific">Elysia chlorotica</name>
    <name type="common">Eastern emerald elysia</name>
    <name type="synonym">Sea slug</name>
    <dbReference type="NCBI Taxonomy" id="188477"/>
    <lineage>
        <taxon>Eukaryota</taxon>
        <taxon>Metazoa</taxon>
        <taxon>Spiralia</taxon>
        <taxon>Lophotrochozoa</taxon>
        <taxon>Mollusca</taxon>
        <taxon>Gastropoda</taxon>
        <taxon>Heterobranchia</taxon>
        <taxon>Euthyneura</taxon>
        <taxon>Panpulmonata</taxon>
        <taxon>Sacoglossa</taxon>
        <taxon>Placobranchoidea</taxon>
        <taxon>Plakobranchidae</taxon>
        <taxon>Elysia</taxon>
    </lineage>
</organism>
<dbReference type="InterPro" id="IPR006026">
    <property type="entry name" value="Peptidase_Metallo"/>
</dbReference>
<dbReference type="Gene3D" id="1.10.10.1940">
    <property type="match status" value="1"/>
</dbReference>
<dbReference type="SUPFAM" id="SSF55486">
    <property type="entry name" value="Metalloproteases ('zincins'), catalytic domain"/>
    <property type="match status" value="1"/>
</dbReference>
<dbReference type="PROSITE" id="PS51864">
    <property type="entry name" value="ASTACIN"/>
    <property type="match status" value="1"/>
</dbReference>
<evidence type="ECO:0000256" key="8">
    <source>
        <dbReference type="ARBA" id="ARBA00023157"/>
    </source>
</evidence>
<evidence type="ECO:0000256" key="1">
    <source>
        <dbReference type="ARBA" id="ARBA00002657"/>
    </source>
</evidence>
<keyword evidence="4 10" id="KW-0479">Metal-binding</keyword>
<evidence type="ECO:0000313" key="14">
    <source>
        <dbReference type="EMBL" id="RUS86941.1"/>
    </source>
</evidence>
<sequence>MMNILLLLVLAAVTCHGRRLSIDEMIVSASKVSALDYLTDPGGNILLHDMDMVLKFDQWQRLNGIDKSRKKRKAIREMRYRWTEKKIPYKMAKDVFQTNDLAEIKKAMDEWSNYTCIRFVEATSETNHVYFDDASGCYSYVGMVGGTQTIGLAGGCRYKGVIAHEIGHAVGFHHEQNRPDRDNHVRIIRENIPENLFYNFKKYDSAAVNNYNVAYDYGSIMHYGGRAFSLNGELTIQTLDSADQGRIGNRDGLSFSDIKLANLMYSCHEMCDSSIQCPSHGFLGKDCKCYCPGDPVMPCGAETGIEGVTKAPTTTAPVTAPPCENLNEYCQAWADAGLCGDHQYLQLYCKKACDLCEKVTKTTVKPTQAPCLDEKEHCGFWQQQGYCTGEFESFMKAHCKKSCNYCNLLTGSDSKRGSGGAQVDGDDKNGSGRIPTGLWAFVSSFVLLCVTLLPTTL</sequence>
<evidence type="ECO:0000256" key="6">
    <source>
        <dbReference type="ARBA" id="ARBA00022833"/>
    </source>
</evidence>
<comment type="function">
    <text evidence="1">Metalloprotease.</text>
</comment>
<dbReference type="GO" id="GO:0018996">
    <property type="term" value="P:molting cycle, collagen and cuticulin-based cuticle"/>
    <property type="evidence" value="ECO:0007669"/>
    <property type="project" value="UniProtKB-ARBA"/>
</dbReference>
<evidence type="ECO:0000259" key="13">
    <source>
        <dbReference type="PROSITE" id="PS51864"/>
    </source>
</evidence>
<dbReference type="InterPro" id="IPR034035">
    <property type="entry name" value="Astacin-like_dom"/>
</dbReference>
<comment type="caution">
    <text evidence="9">Lacks conserved residue(s) required for the propagation of feature annotation.</text>
</comment>
<keyword evidence="3 10" id="KW-0645">Protease</keyword>
<dbReference type="Proteomes" id="UP000271974">
    <property type="component" value="Unassembled WGS sequence"/>
</dbReference>
<dbReference type="Pfam" id="PF01400">
    <property type="entry name" value="Astacin"/>
    <property type="match status" value="1"/>
</dbReference>
<protein>
    <recommendedName>
        <fullName evidence="11">Metalloendopeptidase</fullName>
        <ecNumber evidence="11">3.4.24.-</ecNumber>
    </recommendedName>
</protein>
<keyword evidence="5 10" id="KW-0378">Hydrolase</keyword>
<dbReference type="PROSITE" id="PS51670">
    <property type="entry name" value="SHKT"/>
    <property type="match status" value="2"/>
</dbReference>
<dbReference type="InterPro" id="IPR024079">
    <property type="entry name" value="MetalloPept_cat_dom_sf"/>
</dbReference>
<evidence type="ECO:0000256" key="5">
    <source>
        <dbReference type="ARBA" id="ARBA00022801"/>
    </source>
</evidence>
<evidence type="ECO:0000256" key="11">
    <source>
        <dbReference type="RuleBase" id="RU361183"/>
    </source>
</evidence>
<reference evidence="14 15" key="1">
    <citation type="submission" date="2019-01" db="EMBL/GenBank/DDBJ databases">
        <title>A draft genome assembly of the solar-powered sea slug Elysia chlorotica.</title>
        <authorList>
            <person name="Cai H."/>
            <person name="Li Q."/>
            <person name="Fang X."/>
            <person name="Li J."/>
            <person name="Curtis N.E."/>
            <person name="Altenburger A."/>
            <person name="Shibata T."/>
            <person name="Feng M."/>
            <person name="Maeda T."/>
            <person name="Schwartz J.A."/>
            <person name="Shigenobu S."/>
            <person name="Lundholm N."/>
            <person name="Nishiyama T."/>
            <person name="Yang H."/>
            <person name="Hasebe M."/>
            <person name="Li S."/>
            <person name="Pierce S.K."/>
            <person name="Wang J."/>
        </authorList>
    </citation>
    <scope>NUCLEOTIDE SEQUENCE [LARGE SCALE GENOMIC DNA]</scope>
    <source>
        <strain evidence="14">EC2010</strain>
        <tissue evidence="14">Whole organism of an adult</tissue>
    </source>
</reference>
<evidence type="ECO:0000256" key="2">
    <source>
        <dbReference type="ARBA" id="ARBA00022536"/>
    </source>
</evidence>
<dbReference type="OrthoDB" id="6061307at2759"/>
<accession>A0A3S1HVK5</accession>
<dbReference type="SMART" id="SM00235">
    <property type="entry name" value="ZnMc"/>
    <property type="match status" value="1"/>
</dbReference>
<evidence type="ECO:0000313" key="15">
    <source>
        <dbReference type="Proteomes" id="UP000271974"/>
    </source>
</evidence>
<dbReference type="EMBL" id="RQTK01000123">
    <property type="protein sequence ID" value="RUS86941.1"/>
    <property type="molecule type" value="Genomic_DNA"/>
</dbReference>
<dbReference type="FunFam" id="3.40.390.10:FF:000028">
    <property type="entry name" value="Zinc metalloproteinase"/>
    <property type="match status" value="1"/>
</dbReference>
<feature type="binding site" evidence="10">
    <location>
        <position position="164"/>
    </location>
    <ligand>
        <name>Zn(2+)</name>
        <dbReference type="ChEBI" id="CHEBI:29105"/>
        <note>catalytic</note>
    </ligand>
</feature>
<comment type="caution">
    <text evidence="14">The sequence shown here is derived from an EMBL/GenBank/DDBJ whole genome shotgun (WGS) entry which is preliminary data.</text>
</comment>
<name>A0A3S1HVK5_ELYCH</name>
<dbReference type="SMART" id="SM00254">
    <property type="entry name" value="ShKT"/>
    <property type="match status" value="2"/>
</dbReference>
<dbReference type="GO" id="GO:0008270">
    <property type="term" value="F:zinc ion binding"/>
    <property type="evidence" value="ECO:0007669"/>
    <property type="project" value="UniProtKB-UniRule"/>
</dbReference>
<comment type="cofactor">
    <cofactor evidence="10 11">
        <name>Zn(2+)</name>
        <dbReference type="ChEBI" id="CHEBI:29105"/>
    </cofactor>
    <text evidence="10 11">Binds 1 zinc ion per subunit.</text>
</comment>
<dbReference type="Pfam" id="PF01549">
    <property type="entry name" value="ShK"/>
    <property type="match status" value="2"/>
</dbReference>
<feature type="domain" description="ShKT" evidence="12">
    <location>
        <begin position="371"/>
        <end position="406"/>
    </location>
</feature>
<dbReference type="PRINTS" id="PR00480">
    <property type="entry name" value="ASTACIN"/>
</dbReference>
<feature type="chain" id="PRO_5018377904" description="Metalloendopeptidase" evidence="11">
    <location>
        <begin position="18"/>
        <end position="457"/>
    </location>
</feature>
<dbReference type="CDD" id="cd04280">
    <property type="entry name" value="ZnMc_astacin_like"/>
    <property type="match status" value="1"/>
</dbReference>
<proteinExistence type="predicted"/>
<feature type="domain" description="ShKT" evidence="12">
    <location>
        <begin position="323"/>
        <end position="356"/>
    </location>
</feature>
<dbReference type="InterPro" id="IPR001506">
    <property type="entry name" value="Peptidase_M12A"/>
</dbReference>
<dbReference type="GO" id="GO:0004222">
    <property type="term" value="F:metalloendopeptidase activity"/>
    <property type="evidence" value="ECO:0007669"/>
    <property type="project" value="UniProtKB-UniRule"/>
</dbReference>
<dbReference type="GO" id="GO:0006508">
    <property type="term" value="P:proteolysis"/>
    <property type="evidence" value="ECO:0007669"/>
    <property type="project" value="UniProtKB-KW"/>
</dbReference>
<keyword evidence="8" id="KW-1015">Disulfide bond</keyword>
<evidence type="ECO:0000256" key="7">
    <source>
        <dbReference type="ARBA" id="ARBA00023049"/>
    </source>
</evidence>
<evidence type="ECO:0000256" key="4">
    <source>
        <dbReference type="ARBA" id="ARBA00022723"/>
    </source>
</evidence>
<dbReference type="PANTHER" id="PTHR10127">
    <property type="entry name" value="DISCOIDIN, CUB, EGF, LAMININ , AND ZINC METALLOPROTEASE DOMAIN CONTAINING"/>
    <property type="match status" value="1"/>
</dbReference>
<evidence type="ECO:0000256" key="3">
    <source>
        <dbReference type="ARBA" id="ARBA00022670"/>
    </source>
</evidence>
<dbReference type="PANTHER" id="PTHR10127:SF780">
    <property type="entry name" value="METALLOENDOPEPTIDASE"/>
    <property type="match status" value="1"/>
</dbReference>